<evidence type="ECO:0000313" key="2">
    <source>
        <dbReference type="Proteomes" id="UP000001844"/>
    </source>
</evidence>
<reference evidence="2" key="1">
    <citation type="submission" date="2010-04" db="EMBL/GenBank/DDBJ databases">
        <title>Complete genome sequence of Nitrosococcus halophilus Nc4, a salt-adapted, aerobic obligate ammonia-oxidizing sulfur purple bacterium.</title>
        <authorList>
            <consortium name="US DOE Joint Genome Institute"/>
            <person name="Campbell M.A."/>
            <person name="Malfatti S.A."/>
            <person name="Chain P.S.G."/>
            <person name="Heidelberg J.F."/>
            <person name="Ward B.B."/>
            <person name="Klotz M.G."/>
        </authorList>
    </citation>
    <scope>NUCLEOTIDE SEQUENCE [LARGE SCALE GENOMIC DNA]</scope>
    <source>
        <strain evidence="2">Nc4</strain>
    </source>
</reference>
<accession>D5C471</accession>
<dbReference type="InterPro" id="IPR010982">
    <property type="entry name" value="Lambda_DNA-bd_dom_sf"/>
</dbReference>
<dbReference type="KEGG" id="nhl:Nhal_0038"/>
<dbReference type="HOGENOM" id="CLU_1979181_0_0_6"/>
<dbReference type="Proteomes" id="UP000001844">
    <property type="component" value="Chromosome"/>
</dbReference>
<gene>
    <name evidence="1" type="ordered locus">Nhal_0038</name>
</gene>
<dbReference type="Gene3D" id="1.10.260.40">
    <property type="entry name" value="lambda repressor-like DNA-binding domains"/>
    <property type="match status" value="1"/>
</dbReference>
<keyword evidence="2" id="KW-1185">Reference proteome</keyword>
<dbReference type="EMBL" id="CP001798">
    <property type="protein sequence ID" value="ADE13259.1"/>
    <property type="molecule type" value="Genomic_DNA"/>
</dbReference>
<organism evidence="1 2">
    <name type="scientific">Nitrosococcus halophilus (strain Nc4)</name>
    <dbReference type="NCBI Taxonomy" id="472759"/>
    <lineage>
        <taxon>Bacteria</taxon>
        <taxon>Pseudomonadati</taxon>
        <taxon>Pseudomonadota</taxon>
        <taxon>Gammaproteobacteria</taxon>
        <taxon>Chromatiales</taxon>
        <taxon>Chromatiaceae</taxon>
        <taxon>Nitrosococcus</taxon>
    </lineage>
</organism>
<dbReference type="GO" id="GO:0003677">
    <property type="term" value="F:DNA binding"/>
    <property type="evidence" value="ECO:0007669"/>
    <property type="project" value="InterPro"/>
</dbReference>
<proteinExistence type="predicted"/>
<name>D5C471_NITHN</name>
<sequence length="126" mass="14272">MREGVKVTHASVARRMGVKVGSVTQDLNEKYPVGQSAAERWAKFLDMEPWDIHPGIKKPAVTNEKLMRTTIREVLDAADTMEADIDAETIGMIASKIYVDCEKNEIYDVERIREKARTAIMFTTNK</sequence>
<dbReference type="AlphaFoldDB" id="D5C471"/>
<protein>
    <submittedName>
        <fullName evidence="1">Uncharacterized protein</fullName>
    </submittedName>
</protein>
<evidence type="ECO:0000313" key="1">
    <source>
        <dbReference type="EMBL" id="ADE13259.1"/>
    </source>
</evidence>
<dbReference type="SUPFAM" id="SSF47413">
    <property type="entry name" value="lambda repressor-like DNA-binding domains"/>
    <property type="match status" value="1"/>
</dbReference>